<sequence length="349" mass="37044">MFSAEQLLLPISNEQPAGVDLAFSPELDAITLARKFDDPTLDQGEWVADLKEADWDFVVRSCAGLLAGSSKDLRLAVWLTEAGTKRHHLRGMAEGLLVLAGLCEKFWDRGLFPEAEDGDQEQRIGNLSWILSRIPALLREVPITGGPGGAFSTIDFETARRQAAPGDSARQHEGVKLSDMEAARRNNSAAFCASFAVDAQDCLEALRKLERVVDARLGNDSPAFSTAREAVEAMLRVMPSSAGVAPAVPAAAAGGGVAMAESAMAPAVTAIPAGPPGAITTRAQAIEQLRAVAQFFRRSEPHSPVSYFADKAANAADQDLHSWLRSVVKDAGSLAHIEELLGVQPPGNG</sequence>
<reference evidence="2 3" key="1">
    <citation type="submission" date="2016-11" db="EMBL/GenBank/DDBJ databases">
        <authorList>
            <person name="Varghese N."/>
            <person name="Submissions S."/>
        </authorList>
    </citation>
    <scope>NUCLEOTIDE SEQUENCE [LARGE SCALE GENOMIC DNA]</scope>
    <source>
        <strain evidence="2 3">NFR18</strain>
    </source>
</reference>
<dbReference type="PANTHER" id="PTHR37951">
    <property type="entry name" value="CYTOPLASMIC PROTEIN-RELATED"/>
    <property type="match status" value="1"/>
</dbReference>
<evidence type="ECO:0000313" key="3">
    <source>
        <dbReference type="Proteomes" id="UP000182489"/>
    </source>
</evidence>
<protein>
    <submittedName>
        <fullName evidence="2">Type VI secretion system protein ImpA</fullName>
    </submittedName>
</protein>
<dbReference type="Proteomes" id="UP000182489">
    <property type="component" value="Unassembled WGS sequence"/>
</dbReference>
<organism evidence="2 3">
    <name type="scientific">Janthinobacterium lividum</name>
    <dbReference type="NCBI Taxonomy" id="29581"/>
    <lineage>
        <taxon>Bacteria</taxon>
        <taxon>Pseudomonadati</taxon>
        <taxon>Pseudomonadota</taxon>
        <taxon>Betaproteobacteria</taxon>
        <taxon>Burkholderiales</taxon>
        <taxon>Oxalobacteraceae</taxon>
        <taxon>Janthinobacterium</taxon>
    </lineage>
</organism>
<dbReference type="NCBIfam" id="TIGR03363">
    <property type="entry name" value="VI_chp_8"/>
    <property type="match status" value="1"/>
</dbReference>
<proteinExistence type="predicted"/>
<dbReference type="RefSeq" id="WP_072453886.1">
    <property type="nucleotide sequence ID" value="NZ_FPKH01000001.1"/>
</dbReference>
<evidence type="ECO:0000313" key="2">
    <source>
        <dbReference type="EMBL" id="SFX46192.1"/>
    </source>
</evidence>
<gene>
    <name evidence="2" type="ORF">SAMN03097694_2299</name>
</gene>
<dbReference type="Pfam" id="PF06812">
    <property type="entry name" value="ImpA_N"/>
    <property type="match status" value="1"/>
</dbReference>
<accession>A0AB38C771</accession>
<feature type="domain" description="ImpA N-terminal" evidence="1">
    <location>
        <begin position="9"/>
        <end position="131"/>
    </location>
</feature>
<comment type="caution">
    <text evidence="2">The sequence shown here is derived from an EMBL/GenBank/DDBJ whole genome shotgun (WGS) entry which is preliminary data.</text>
</comment>
<dbReference type="PANTHER" id="PTHR37951:SF1">
    <property type="entry name" value="TYPE VI SECRETION SYSTEM COMPONENT TSSA1"/>
    <property type="match status" value="1"/>
</dbReference>
<dbReference type="InterPro" id="IPR010657">
    <property type="entry name" value="ImpA_N"/>
</dbReference>
<dbReference type="EMBL" id="FPKH01000001">
    <property type="protein sequence ID" value="SFX46192.1"/>
    <property type="molecule type" value="Genomic_DNA"/>
</dbReference>
<name>A0AB38C771_9BURK</name>
<evidence type="ECO:0000259" key="1">
    <source>
        <dbReference type="Pfam" id="PF06812"/>
    </source>
</evidence>
<dbReference type="AlphaFoldDB" id="A0AB38C771"/>
<dbReference type="InterPro" id="IPR017740">
    <property type="entry name" value="TssA-like"/>
</dbReference>